<dbReference type="SUPFAM" id="SSF46689">
    <property type="entry name" value="Homeodomain-like"/>
    <property type="match status" value="1"/>
</dbReference>
<dbReference type="Pfam" id="PF00440">
    <property type="entry name" value="TetR_N"/>
    <property type="match status" value="1"/>
</dbReference>
<reference evidence="4 5" key="1">
    <citation type="submission" date="2018-05" db="EMBL/GenBank/DDBJ databases">
        <title>Evolution of GPA BGCs.</title>
        <authorList>
            <person name="Waglechner N."/>
            <person name="Wright G.D."/>
        </authorList>
    </citation>
    <scope>NUCLEOTIDE SEQUENCE [LARGE SCALE GENOMIC DNA]</scope>
    <source>
        <strain evidence="4 5">A82846</strain>
    </source>
</reference>
<dbReference type="RefSeq" id="WP_125727978.1">
    <property type="nucleotide sequence ID" value="NZ_QHKI01000044.1"/>
</dbReference>
<dbReference type="PRINTS" id="PR00455">
    <property type="entry name" value="HTHTETR"/>
</dbReference>
<proteinExistence type="predicted"/>
<dbReference type="Pfam" id="PF18556">
    <property type="entry name" value="TetR_C_35"/>
    <property type="match status" value="1"/>
</dbReference>
<evidence type="ECO:0000256" key="2">
    <source>
        <dbReference type="PROSITE-ProRule" id="PRU00335"/>
    </source>
</evidence>
<organism evidence="4 5">
    <name type="scientific">Kibdelosporangium aridum</name>
    <dbReference type="NCBI Taxonomy" id="2030"/>
    <lineage>
        <taxon>Bacteria</taxon>
        <taxon>Bacillati</taxon>
        <taxon>Actinomycetota</taxon>
        <taxon>Actinomycetes</taxon>
        <taxon>Pseudonocardiales</taxon>
        <taxon>Pseudonocardiaceae</taxon>
        <taxon>Kibdelosporangium</taxon>
    </lineage>
</organism>
<dbReference type="GO" id="GO:0000976">
    <property type="term" value="F:transcription cis-regulatory region binding"/>
    <property type="evidence" value="ECO:0007669"/>
    <property type="project" value="TreeGrafter"/>
</dbReference>
<dbReference type="AlphaFoldDB" id="A0A428YZI4"/>
<feature type="domain" description="HTH tetR-type" evidence="3">
    <location>
        <begin position="13"/>
        <end position="73"/>
    </location>
</feature>
<dbReference type="InterPro" id="IPR050109">
    <property type="entry name" value="HTH-type_TetR-like_transc_reg"/>
</dbReference>
<dbReference type="PANTHER" id="PTHR30055:SF146">
    <property type="entry name" value="HTH-TYPE TRANSCRIPTIONAL DUAL REGULATOR CECR"/>
    <property type="match status" value="1"/>
</dbReference>
<dbReference type="OrthoDB" id="4371863at2"/>
<dbReference type="InterPro" id="IPR009057">
    <property type="entry name" value="Homeodomain-like_sf"/>
</dbReference>
<evidence type="ECO:0000313" key="4">
    <source>
        <dbReference type="EMBL" id="RSM76088.1"/>
    </source>
</evidence>
<accession>A0A428YZI4</accession>
<evidence type="ECO:0000313" key="5">
    <source>
        <dbReference type="Proteomes" id="UP000287547"/>
    </source>
</evidence>
<gene>
    <name evidence="4" type="ORF">DMH04_36735</name>
</gene>
<dbReference type="InterPro" id="IPR040611">
    <property type="entry name" value="AlkX_C"/>
</dbReference>
<dbReference type="Gene3D" id="1.10.357.10">
    <property type="entry name" value="Tetracycline Repressor, domain 2"/>
    <property type="match status" value="1"/>
</dbReference>
<evidence type="ECO:0000259" key="3">
    <source>
        <dbReference type="PROSITE" id="PS50977"/>
    </source>
</evidence>
<dbReference type="PANTHER" id="PTHR30055">
    <property type="entry name" value="HTH-TYPE TRANSCRIPTIONAL REGULATOR RUTR"/>
    <property type="match status" value="1"/>
</dbReference>
<dbReference type="EMBL" id="QHKI01000044">
    <property type="protein sequence ID" value="RSM76088.1"/>
    <property type="molecule type" value="Genomic_DNA"/>
</dbReference>
<dbReference type="InterPro" id="IPR001647">
    <property type="entry name" value="HTH_TetR"/>
</dbReference>
<dbReference type="GO" id="GO:0003700">
    <property type="term" value="F:DNA-binding transcription factor activity"/>
    <property type="evidence" value="ECO:0007669"/>
    <property type="project" value="TreeGrafter"/>
</dbReference>
<name>A0A428YZI4_KIBAR</name>
<sequence length="201" mass="21594">MTEITPFSERVRMSLRETLLDAAAELLAEHGFAGLRMVDVAASAGVSRQTVYNEFGSKAALVNAVALRTVSEFLDGSEERWRATSDLATGMHAVVEYTVRHGRENRLVASVLGGAQAEDLLPLLTTRAEPVFRPAIEQAVRNLAERAPTLPPQPAAVIAETIVRLSVSHMMLPGGTPSEAADAVCAVILPAIEAHWQRSQS</sequence>
<keyword evidence="1 2" id="KW-0238">DNA-binding</keyword>
<feature type="DNA-binding region" description="H-T-H motif" evidence="2">
    <location>
        <begin position="36"/>
        <end position="55"/>
    </location>
</feature>
<dbReference type="PROSITE" id="PS50977">
    <property type="entry name" value="HTH_TETR_2"/>
    <property type="match status" value="1"/>
</dbReference>
<dbReference type="Proteomes" id="UP000287547">
    <property type="component" value="Unassembled WGS sequence"/>
</dbReference>
<evidence type="ECO:0000256" key="1">
    <source>
        <dbReference type="ARBA" id="ARBA00023125"/>
    </source>
</evidence>
<comment type="caution">
    <text evidence="4">The sequence shown here is derived from an EMBL/GenBank/DDBJ whole genome shotgun (WGS) entry which is preliminary data.</text>
</comment>
<protein>
    <submittedName>
        <fullName evidence="4">TetR family transcriptional regulator</fullName>
    </submittedName>
</protein>